<evidence type="ECO:0000256" key="1">
    <source>
        <dbReference type="SAM" id="Phobius"/>
    </source>
</evidence>
<evidence type="ECO:0000313" key="3">
    <source>
        <dbReference type="Proteomes" id="UP000321555"/>
    </source>
</evidence>
<proteinExistence type="predicted"/>
<name>A0A5B8ZAP8_CYTDA</name>
<dbReference type="AlphaFoldDB" id="A0A5B8ZAP8"/>
<evidence type="ECO:0008006" key="4">
    <source>
        <dbReference type="Google" id="ProtNLM"/>
    </source>
</evidence>
<gene>
    <name evidence="2" type="ORF">FSZ17_19850</name>
</gene>
<feature type="transmembrane region" description="Helical" evidence="1">
    <location>
        <begin position="64"/>
        <end position="81"/>
    </location>
</feature>
<dbReference type="STRING" id="1742359.GCA_001439625_03495"/>
<feature type="transmembrane region" description="Helical" evidence="1">
    <location>
        <begin position="123"/>
        <end position="140"/>
    </location>
</feature>
<dbReference type="Proteomes" id="UP000321555">
    <property type="component" value="Chromosome"/>
</dbReference>
<dbReference type="EMBL" id="CP042593">
    <property type="protein sequence ID" value="QED49333.1"/>
    <property type="molecule type" value="Genomic_DNA"/>
</dbReference>
<sequence>MNFLAWMIVASEIGFWVVIALGLVTRYVFKRNKLGLFFLALTPVIDLILLITTSIDLYNGSKATTIHGIAAIYIGVSIAFGKSMIQWADERFQYYVTKQGPKPEKRFGLAYAKHYLKGWGRHVLAYLIGAGLLAGMIYIINDSSRTEALSGILKIWTLVLGIDLVIAISNFIWPTKEKSKYIA</sequence>
<reference evidence="3" key="1">
    <citation type="submission" date="2019-08" db="EMBL/GenBank/DDBJ databases">
        <authorList>
            <person name="Zheng X."/>
        </authorList>
    </citation>
    <scope>NUCLEOTIDE SEQUENCE [LARGE SCALE GENOMIC DNA]</scope>
    <source>
        <strain evidence="3">FJAT-25496</strain>
    </source>
</reference>
<feature type="transmembrane region" description="Helical" evidence="1">
    <location>
        <begin position="6"/>
        <end position="29"/>
    </location>
</feature>
<protein>
    <recommendedName>
        <fullName evidence="4">2TM domain-containing protein</fullName>
    </recommendedName>
</protein>
<accession>A0A5B8ZAP8</accession>
<dbReference type="RefSeq" id="WP_057773585.1">
    <property type="nucleotide sequence ID" value="NZ_CP042593.1"/>
</dbReference>
<feature type="transmembrane region" description="Helical" evidence="1">
    <location>
        <begin position="36"/>
        <end position="58"/>
    </location>
</feature>
<dbReference type="KEGG" id="bda:FSZ17_19850"/>
<keyword evidence="1" id="KW-0472">Membrane</keyword>
<keyword evidence="1" id="KW-0812">Transmembrane</keyword>
<organism evidence="2 3">
    <name type="scientific">Cytobacillus dafuensis</name>
    <name type="common">Bacillus dafuensis</name>
    <dbReference type="NCBI Taxonomy" id="1742359"/>
    <lineage>
        <taxon>Bacteria</taxon>
        <taxon>Bacillati</taxon>
        <taxon>Bacillota</taxon>
        <taxon>Bacilli</taxon>
        <taxon>Bacillales</taxon>
        <taxon>Bacillaceae</taxon>
        <taxon>Cytobacillus</taxon>
    </lineage>
</organism>
<dbReference type="OrthoDB" id="2082317at2"/>
<feature type="transmembrane region" description="Helical" evidence="1">
    <location>
        <begin position="152"/>
        <end position="173"/>
    </location>
</feature>
<keyword evidence="3" id="KW-1185">Reference proteome</keyword>
<evidence type="ECO:0000313" key="2">
    <source>
        <dbReference type="EMBL" id="QED49333.1"/>
    </source>
</evidence>
<keyword evidence="1" id="KW-1133">Transmembrane helix</keyword>